<organism evidence="1 2">
    <name type="scientific">Penicillium polonicum</name>
    <dbReference type="NCBI Taxonomy" id="60169"/>
    <lineage>
        <taxon>Eukaryota</taxon>
        <taxon>Fungi</taxon>
        <taxon>Dikarya</taxon>
        <taxon>Ascomycota</taxon>
        <taxon>Pezizomycotina</taxon>
        <taxon>Eurotiomycetes</taxon>
        <taxon>Eurotiomycetidae</taxon>
        <taxon>Eurotiales</taxon>
        <taxon>Aspergillaceae</taxon>
        <taxon>Penicillium</taxon>
    </lineage>
</organism>
<sequence length="98" mass="10980">MTPAMRRDFDRPLQPVWAATATVAEQAEGSTLPQAHRDRIRCLKATVDSLVARFGIKFAKRMKPMMAGFFTAVTLLSLPDIQKIRIGTTNCPFLNYLP</sequence>
<accession>A0A1V6NW41</accession>
<evidence type="ECO:0000313" key="1">
    <source>
        <dbReference type="EMBL" id="OQD68934.1"/>
    </source>
</evidence>
<name>A0A1V6NW41_PENPO</name>
<keyword evidence="2" id="KW-1185">Reference proteome</keyword>
<protein>
    <submittedName>
        <fullName evidence="1">Uncharacterized protein</fullName>
    </submittedName>
</protein>
<dbReference type="AlphaFoldDB" id="A0A1V6NW41"/>
<reference evidence="2" key="1">
    <citation type="journal article" date="2017" name="Nat. Microbiol.">
        <title>Global analysis of biosynthetic gene clusters reveals vast potential of secondary metabolite production in Penicillium species.</title>
        <authorList>
            <person name="Nielsen J.C."/>
            <person name="Grijseels S."/>
            <person name="Prigent S."/>
            <person name="Ji B."/>
            <person name="Dainat J."/>
            <person name="Nielsen K.F."/>
            <person name="Frisvad J.C."/>
            <person name="Workman M."/>
            <person name="Nielsen J."/>
        </authorList>
    </citation>
    <scope>NUCLEOTIDE SEQUENCE [LARGE SCALE GENOMIC DNA]</scope>
    <source>
        <strain evidence="2">IBT 4502</strain>
    </source>
</reference>
<proteinExistence type="predicted"/>
<dbReference type="Proteomes" id="UP000191408">
    <property type="component" value="Unassembled WGS sequence"/>
</dbReference>
<evidence type="ECO:0000313" key="2">
    <source>
        <dbReference type="Proteomes" id="UP000191408"/>
    </source>
</evidence>
<comment type="caution">
    <text evidence="1">The sequence shown here is derived from an EMBL/GenBank/DDBJ whole genome shotgun (WGS) entry which is preliminary data.</text>
</comment>
<dbReference type="EMBL" id="MDYM01000002">
    <property type="protein sequence ID" value="OQD68934.1"/>
    <property type="molecule type" value="Genomic_DNA"/>
</dbReference>
<gene>
    <name evidence="1" type="ORF">PENPOL_c002G01453</name>
</gene>